<feature type="compositionally biased region" description="Polar residues" evidence="1">
    <location>
        <begin position="112"/>
        <end position="121"/>
    </location>
</feature>
<sequence length="410" mass="45046">MSACNNNSRNKNGFYPRFSSTVALLTLGQQKMKYKRTGETLYLRKEVKKLRQSGAYLFRSILSKKISTCSYCTAVSDCTRRTAMESQTQQKLLAELVQEPVKQPKRRKPRHQASSSFCTPQQKADSHGRCSGLEICSTSMKANTTTEDDSRKQERKEYPAALQVFTENSPFPMEKWLRLYMFLSNDIEKQAHTDSAKNADSRGMEDEEMQAAEVAGAFRWCRSGMAEDALAGGRRTQGIHHVPVHLECDWLAEDTKPSASVSGQPKAAPLLLLGRCPILGKAICLSPAARPGEGAARIVLVCACGCPQEVPLGGEAQNGEGDCSHCHKRLLIDSFAASSAHVSNEGAGDTPKALSGGALNYQSPSNWHNSKSQQMEKRENNLLRTLDKGSGDLVQSFQCKVSFTSRTGLK</sequence>
<reference evidence="3" key="1">
    <citation type="journal article" date="2013" name="Nat. Genet.">
        <title>The duck genome and transcriptome provide insight into an avian influenza virus reservoir species.</title>
        <authorList>
            <person name="Huang Y."/>
            <person name="Li Y."/>
            <person name="Burt D.W."/>
            <person name="Chen H."/>
            <person name="Zhang Y."/>
            <person name="Qian W."/>
            <person name="Kim H."/>
            <person name="Gan S."/>
            <person name="Zhao Y."/>
            <person name="Li J."/>
            <person name="Yi K."/>
            <person name="Feng H."/>
            <person name="Zhu P."/>
            <person name="Li B."/>
            <person name="Liu Q."/>
            <person name="Fairley S."/>
            <person name="Magor K.E."/>
            <person name="Du Z."/>
            <person name="Hu X."/>
            <person name="Goodman L."/>
            <person name="Tafer H."/>
            <person name="Vignal A."/>
            <person name="Lee T."/>
            <person name="Kim K.W."/>
            <person name="Sheng Z."/>
            <person name="An Y."/>
            <person name="Searle S."/>
            <person name="Herrero J."/>
            <person name="Groenen M.A."/>
            <person name="Crooijmans R.P."/>
            <person name="Faraut T."/>
            <person name="Cai Q."/>
            <person name="Webster R.G."/>
            <person name="Aldridge J.R."/>
            <person name="Warren W.C."/>
            <person name="Bartschat S."/>
            <person name="Kehr S."/>
            <person name="Marz M."/>
            <person name="Stadler P.F."/>
            <person name="Smith J."/>
            <person name="Kraus R.H."/>
            <person name="Zhao Y."/>
            <person name="Ren L."/>
            <person name="Fei J."/>
            <person name="Morisson M."/>
            <person name="Kaiser P."/>
            <person name="Griffin D.K."/>
            <person name="Rao M."/>
            <person name="Pitel F."/>
            <person name="Wang J."/>
            <person name="Li N."/>
        </authorList>
    </citation>
    <scope>NUCLEOTIDE SEQUENCE [LARGE SCALE GENOMIC DNA]</scope>
</reference>
<feature type="region of interest" description="Disordered" evidence="1">
    <location>
        <begin position="100"/>
        <end position="121"/>
    </location>
</feature>
<gene>
    <name evidence="2" type="ORF">Anapl_07973</name>
</gene>
<proteinExistence type="predicted"/>
<dbReference type="EMBL" id="KB743609">
    <property type="protein sequence ID" value="EOA97805.1"/>
    <property type="molecule type" value="Genomic_DNA"/>
</dbReference>
<dbReference type="Proteomes" id="UP000296049">
    <property type="component" value="Unassembled WGS sequence"/>
</dbReference>
<evidence type="ECO:0000313" key="3">
    <source>
        <dbReference type="Proteomes" id="UP000296049"/>
    </source>
</evidence>
<feature type="compositionally biased region" description="Polar residues" evidence="1">
    <location>
        <begin position="360"/>
        <end position="373"/>
    </location>
</feature>
<accession>R0JKK0</accession>
<protein>
    <submittedName>
        <fullName evidence="2">Uncharacterized protein</fullName>
    </submittedName>
</protein>
<dbReference type="AlphaFoldDB" id="R0JKK0"/>
<evidence type="ECO:0000313" key="2">
    <source>
        <dbReference type="EMBL" id="EOA97805.1"/>
    </source>
</evidence>
<organism evidence="2 3">
    <name type="scientific">Anas platyrhynchos</name>
    <name type="common">Mallard</name>
    <name type="synonym">Anas boschas</name>
    <dbReference type="NCBI Taxonomy" id="8839"/>
    <lineage>
        <taxon>Eukaryota</taxon>
        <taxon>Metazoa</taxon>
        <taxon>Chordata</taxon>
        <taxon>Craniata</taxon>
        <taxon>Vertebrata</taxon>
        <taxon>Euteleostomi</taxon>
        <taxon>Archelosauria</taxon>
        <taxon>Archosauria</taxon>
        <taxon>Dinosauria</taxon>
        <taxon>Saurischia</taxon>
        <taxon>Theropoda</taxon>
        <taxon>Coelurosauria</taxon>
        <taxon>Aves</taxon>
        <taxon>Neognathae</taxon>
        <taxon>Galloanserae</taxon>
        <taxon>Anseriformes</taxon>
        <taxon>Anatidae</taxon>
        <taxon>Anatinae</taxon>
        <taxon>Anas</taxon>
    </lineage>
</organism>
<feature type="region of interest" description="Disordered" evidence="1">
    <location>
        <begin position="342"/>
        <end position="377"/>
    </location>
</feature>
<evidence type="ECO:0000256" key="1">
    <source>
        <dbReference type="SAM" id="MobiDB-lite"/>
    </source>
</evidence>
<keyword evidence="3" id="KW-1185">Reference proteome</keyword>
<name>R0JKK0_ANAPL</name>